<dbReference type="Proteomes" id="UP000760494">
    <property type="component" value="Unassembled WGS sequence"/>
</dbReference>
<gene>
    <name evidence="1" type="ORF">C2S_2994</name>
</gene>
<reference evidence="1" key="1">
    <citation type="submission" date="2019-05" db="EMBL/GenBank/DDBJ databases">
        <authorList>
            <person name="Piombo E."/>
        </authorList>
    </citation>
    <scope>NUCLEOTIDE SEQUENCE</scope>
    <source>
        <strain evidence="1">C2S</strain>
    </source>
</reference>
<protein>
    <submittedName>
        <fullName evidence="1">Uncharacterized protein</fullName>
    </submittedName>
</protein>
<name>A0A5Q3EW29_FUSFU</name>
<dbReference type="EMBL" id="CABFJX010000418">
    <property type="protein sequence ID" value="VTT83298.1"/>
    <property type="molecule type" value="Genomic_DNA"/>
</dbReference>
<sequence length="98" mass="11287">MSRYFSTTARALLRFIWRGSEPVDSFENLIKDKVSRNPRLADADTVEIAGQPHTSRRDQGFRVSGQIYKGTKRLTSIHAYEDGRVVYSKDDYNNSQDE</sequence>
<evidence type="ECO:0000313" key="2">
    <source>
        <dbReference type="Proteomes" id="UP000760494"/>
    </source>
</evidence>
<organism evidence="1 2">
    <name type="scientific">Fusarium fujikuroi</name>
    <name type="common">Bakanae and foot rot disease fungus</name>
    <name type="synonym">Gibberella fujikuroi</name>
    <dbReference type="NCBI Taxonomy" id="5127"/>
    <lineage>
        <taxon>Eukaryota</taxon>
        <taxon>Fungi</taxon>
        <taxon>Dikarya</taxon>
        <taxon>Ascomycota</taxon>
        <taxon>Pezizomycotina</taxon>
        <taxon>Sordariomycetes</taxon>
        <taxon>Hypocreomycetidae</taxon>
        <taxon>Hypocreales</taxon>
        <taxon>Nectriaceae</taxon>
        <taxon>Fusarium</taxon>
        <taxon>Fusarium fujikuroi species complex</taxon>
    </lineage>
</organism>
<comment type="caution">
    <text evidence="1">The sequence shown here is derived from an EMBL/GenBank/DDBJ whole genome shotgun (WGS) entry which is preliminary data.</text>
</comment>
<accession>A0A5Q3EW29</accession>
<proteinExistence type="predicted"/>
<dbReference type="OrthoDB" id="5346621at2759"/>
<evidence type="ECO:0000313" key="1">
    <source>
        <dbReference type="EMBL" id="VTT83298.1"/>
    </source>
</evidence>
<dbReference type="AlphaFoldDB" id="A0A5Q3EW29"/>